<reference evidence="2 3" key="1">
    <citation type="submission" date="2020-08" db="EMBL/GenBank/DDBJ databases">
        <title>A Genomic Blueprint of the Chicken Gut Microbiome.</title>
        <authorList>
            <person name="Gilroy R."/>
            <person name="Ravi A."/>
            <person name="Getino M."/>
            <person name="Pursley I."/>
            <person name="Horton D.L."/>
            <person name="Alikhan N.-F."/>
            <person name="Baker D."/>
            <person name="Gharbi K."/>
            <person name="Hall N."/>
            <person name="Watson M."/>
            <person name="Adriaenssens E.M."/>
            <person name="Foster-Nyarko E."/>
            <person name="Jarju S."/>
            <person name="Secka A."/>
            <person name="Antonio M."/>
            <person name="Oren A."/>
            <person name="Chaudhuri R."/>
            <person name="La Ragione R.M."/>
            <person name="Hildebrand F."/>
            <person name="Pallen M.J."/>
        </authorList>
    </citation>
    <scope>NUCLEOTIDE SEQUENCE [LARGE SCALE GENOMIC DNA]</scope>
    <source>
        <strain evidence="2 3">Sa4CVA2</strain>
    </source>
</reference>
<evidence type="ECO:0000259" key="1">
    <source>
        <dbReference type="Pfam" id="PF03235"/>
    </source>
</evidence>
<keyword evidence="3" id="KW-1185">Reference proteome</keyword>
<protein>
    <submittedName>
        <fullName evidence="2">DUF262 domain-containing protein</fullName>
    </submittedName>
</protein>
<sequence length="843" mass="99730">MNMGEKLTFNGLFYRVEFVEIPIIQRDYAQGRKDEYEVRNTFLDALYLALTTDRTNTNQSLDLDFIYGNIDYGIFSVLDGQQRLTTLFLLHWFLAVKNHRTAEFRERFTINNKSRFTYKTRPSSTEFFDALTADDNFENKLTQPETEGLNTYSVSELISDSNWFYLSWKQDPTVQACLHMLDAIQKKFSVYEGDLYQRLINTETPYITFQFLRLESFGLSDELYIKMNARGKPLTSFENFKAKLEQIIESYTDGWPDYKLDITGFNDNRVDGYKYFIHKIDTHWADLFWPYRNLFSQDNTYDDELMNFIRLIILYQYLLDNKDSSKAPEKDDLSVLMGTGSKLSPTTISEYEILSCLNQKFIIRLIRIFDLIEDQDSTQKIKTYLPNQKYYTEEETFKKVLLNETSYVDKLRFFAFYSYLSKHDSSLDQSELRNWTRVISNLTENTIVDGSDDFYRALHSIEALSELNEPILDTLVKNTNITGFLGEQVLEERIKAHLLLKSEEWQSAIYTAENHPFFKGQIGFLLNFSGILAFYREHKDCNWNEVDNNQYLTQFNKYSESAGRIFSLIEDSTINLDYRWERAVLSKGFYFTKRDTRFNMLHTRSTKDNISRDHSWKRLLRIGSNEMETKQAYIKAVLDDKNYDNEDITNSLEKIYHQTLEKDQVEYWRKMLIEHFNIFEYSKRGFIELEGSQITILGKSQRNHYHSEFYTKVIESKLRKSEDSFPSLLKPFTNLHYHEVKSRYESAGLHVKGWDFDDQLFSIEITKADDHFNIIFKNNTLNPYPELIKGLLLDSGFERISPKQELDKVAHPSYFINTEQTTVEDVIANLERLCEKLRNINDE</sequence>
<evidence type="ECO:0000313" key="3">
    <source>
        <dbReference type="Proteomes" id="UP000606724"/>
    </source>
</evidence>
<name>A0ABR8RIK5_9GAMM</name>
<dbReference type="Pfam" id="PF03235">
    <property type="entry name" value="GmrSD_N"/>
    <property type="match status" value="1"/>
</dbReference>
<feature type="domain" description="GmrSD restriction endonucleases N-terminal" evidence="1">
    <location>
        <begin position="19"/>
        <end position="244"/>
    </location>
</feature>
<dbReference type="InterPro" id="IPR004919">
    <property type="entry name" value="GmrSD_N"/>
</dbReference>
<organism evidence="2 3">
    <name type="scientific">Psychrobacter communis</name>
    <dbReference type="NCBI Taxonomy" id="2762238"/>
    <lineage>
        <taxon>Bacteria</taxon>
        <taxon>Pseudomonadati</taxon>
        <taxon>Pseudomonadota</taxon>
        <taxon>Gammaproteobacteria</taxon>
        <taxon>Moraxellales</taxon>
        <taxon>Moraxellaceae</taxon>
        <taxon>Psychrobacter</taxon>
    </lineage>
</organism>
<dbReference type="EMBL" id="JACSQR010000012">
    <property type="protein sequence ID" value="MBD7947571.1"/>
    <property type="molecule type" value="Genomic_DNA"/>
</dbReference>
<comment type="caution">
    <text evidence="2">The sequence shown here is derived from an EMBL/GenBank/DDBJ whole genome shotgun (WGS) entry which is preliminary data.</text>
</comment>
<evidence type="ECO:0000313" key="2">
    <source>
        <dbReference type="EMBL" id="MBD7947571.1"/>
    </source>
</evidence>
<dbReference type="Proteomes" id="UP000606724">
    <property type="component" value="Unassembled WGS sequence"/>
</dbReference>
<proteinExistence type="predicted"/>
<accession>A0ABR8RIK5</accession>
<dbReference type="RefSeq" id="WP_191691207.1">
    <property type="nucleotide sequence ID" value="NZ_JACSQR010000012.1"/>
</dbReference>
<gene>
    <name evidence="2" type="ORF">H9653_06020</name>
</gene>